<evidence type="ECO:0000313" key="5">
    <source>
        <dbReference type="Proteomes" id="UP000283509"/>
    </source>
</evidence>
<keyword evidence="3" id="KW-0472">Membrane</keyword>
<dbReference type="Gene3D" id="3.40.50.300">
    <property type="entry name" value="P-loop containing nucleotide triphosphate hydrolases"/>
    <property type="match status" value="1"/>
</dbReference>
<organism evidence="4 5">
    <name type="scientific">Penaeus vannamei</name>
    <name type="common">Whiteleg shrimp</name>
    <name type="synonym">Litopenaeus vannamei</name>
    <dbReference type="NCBI Taxonomy" id="6689"/>
    <lineage>
        <taxon>Eukaryota</taxon>
        <taxon>Metazoa</taxon>
        <taxon>Ecdysozoa</taxon>
        <taxon>Arthropoda</taxon>
        <taxon>Crustacea</taxon>
        <taxon>Multicrustacea</taxon>
        <taxon>Malacostraca</taxon>
        <taxon>Eumalacostraca</taxon>
        <taxon>Eucarida</taxon>
        <taxon>Decapoda</taxon>
        <taxon>Dendrobranchiata</taxon>
        <taxon>Penaeoidea</taxon>
        <taxon>Penaeidae</taxon>
        <taxon>Penaeus</taxon>
    </lineage>
</organism>
<gene>
    <name evidence="4" type="ORF">C7M84_013541</name>
</gene>
<dbReference type="STRING" id="6689.A0A3R7PJ86"/>
<reference evidence="4 5" key="2">
    <citation type="submission" date="2019-01" db="EMBL/GenBank/DDBJ databases">
        <title>The decoding of complex shrimp genome reveals the adaptation for benthos swimmer, frequently molting mechanism and breeding impact on genome.</title>
        <authorList>
            <person name="Sun Y."/>
            <person name="Gao Y."/>
            <person name="Yu Y."/>
        </authorList>
    </citation>
    <scope>NUCLEOTIDE SEQUENCE [LARGE SCALE GENOMIC DNA]</scope>
    <source>
        <tissue evidence="4">Muscle</tissue>
    </source>
</reference>
<comment type="similarity">
    <text evidence="1">Belongs to the WSCD family.</text>
</comment>
<protein>
    <submittedName>
        <fullName evidence="4">WSC domain-containing protein 1</fullName>
    </submittedName>
</protein>
<dbReference type="InterPro" id="IPR051589">
    <property type="entry name" value="Sialate-O-sulfotransferase"/>
</dbReference>
<comment type="caution">
    <text evidence="4">The sequence shown here is derived from an EMBL/GenBank/DDBJ whole genome shotgun (WGS) entry which is preliminary data.</text>
</comment>
<name>A0A3R7PJ86_PENVA</name>
<dbReference type="EMBL" id="QCYY01002691">
    <property type="protein sequence ID" value="ROT68322.1"/>
    <property type="molecule type" value="Genomic_DNA"/>
</dbReference>
<dbReference type="Proteomes" id="UP000283509">
    <property type="component" value="Unassembled WGS sequence"/>
</dbReference>
<feature type="transmembrane region" description="Helical" evidence="3">
    <location>
        <begin position="40"/>
        <end position="59"/>
    </location>
</feature>
<evidence type="ECO:0000313" key="4">
    <source>
        <dbReference type="EMBL" id="ROT68322.1"/>
    </source>
</evidence>
<sequence length="171" mass="18772">MVVTQGKQRGHRSLRSFGPDGAGIPDRDMAPAGRASRQRVFVGAAVLTAAFMLLVTIRLKRQSGDDVMSSREIMNAIKNAVNYAVDNSFISTANDGKIAVKWDPNGRTYRLWKDSSSANCSQYQTRFALGLPRTYLVSFPGSGNTWTRYLLEAASGIFTGAVYNDKVLRQS</sequence>
<feature type="non-terminal residue" evidence="4">
    <location>
        <position position="171"/>
    </location>
</feature>
<dbReference type="AlphaFoldDB" id="A0A3R7PJ86"/>
<dbReference type="InterPro" id="IPR027417">
    <property type="entry name" value="P-loop_NTPase"/>
</dbReference>
<proteinExistence type="inferred from homology"/>
<dbReference type="PANTHER" id="PTHR45964:SF5">
    <property type="entry name" value="WSCD FAMILY MEMBER CG9164"/>
    <property type="match status" value="1"/>
</dbReference>
<evidence type="ECO:0000256" key="2">
    <source>
        <dbReference type="SAM" id="MobiDB-lite"/>
    </source>
</evidence>
<evidence type="ECO:0000256" key="3">
    <source>
        <dbReference type="SAM" id="Phobius"/>
    </source>
</evidence>
<accession>A0A3R7PJ86</accession>
<keyword evidence="5" id="KW-1185">Reference proteome</keyword>
<keyword evidence="3" id="KW-0812">Transmembrane</keyword>
<keyword evidence="3" id="KW-1133">Transmembrane helix</keyword>
<dbReference type="PANTHER" id="PTHR45964">
    <property type="entry name" value="WSCD FAMILY MEMBER CG9164"/>
    <property type="match status" value="1"/>
</dbReference>
<evidence type="ECO:0000256" key="1">
    <source>
        <dbReference type="ARBA" id="ARBA00010236"/>
    </source>
</evidence>
<feature type="region of interest" description="Disordered" evidence="2">
    <location>
        <begin position="1"/>
        <end position="30"/>
    </location>
</feature>
<reference evidence="4 5" key="1">
    <citation type="submission" date="2018-04" db="EMBL/GenBank/DDBJ databases">
        <authorList>
            <person name="Zhang X."/>
            <person name="Yuan J."/>
            <person name="Li F."/>
            <person name="Xiang J."/>
        </authorList>
    </citation>
    <scope>NUCLEOTIDE SEQUENCE [LARGE SCALE GENOMIC DNA]</scope>
    <source>
        <tissue evidence="4">Muscle</tissue>
    </source>
</reference>